<evidence type="ECO:0000259" key="9">
    <source>
        <dbReference type="PROSITE" id="PS01180"/>
    </source>
</evidence>
<feature type="domain" description="CUB" evidence="9">
    <location>
        <begin position="3731"/>
        <end position="3874"/>
    </location>
</feature>
<feature type="domain" description="CUB" evidence="9">
    <location>
        <begin position="1445"/>
        <end position="1567"/>
    </location>
</feature>
<evidence type="ECO:0000256" key="4">
    <source>
        <dbReference type="ARBA" id="ARBA00023157"/>
    </source>
</evidence>
<dbReference type="InterPro" id="IPR000859">
    <property type="entry name" value="CUB_dom"/>
</dbReference>
<feature type="chain" id="PRO_5008146674" evidence="8">
    <location>
        <begin position="29"/>
        <end position="4998"/>
    </location>
</feature>
<feature type="domain" description="EGF-like" evidence="10">
    <location>
        <begin position="462"/>
        <end position="497"/>
    </location>
</feature>
<evidence type="ECO:0000256" key="5">
    <source>
        <dbReference type="ARBA" id="ARBA00023180"/>
    </source>
</evidence>
<dbReference type="Gene3D" id="2.10.25.10">
    <property type="entry name" value="Laminin"/>
    <property type="match status" value="5"/>
</dbReference>
<dbReference type="PROSITE" id="PS01186">
    <property type="entry name" value="EGF_2"/>
    <property type="match status" value="3"/>
</dbReference>
<keyword evidence="11" id="KW-1185">Reference proteome</keyword>
<organism evidence="11 12">
    <name type="scientific">Globodera pallida</name>
    <name type="common">Potato cyst nematode worm</name>
    <name type="synonym">Heterodera pallida</name>
    <dbReference type="NCBI Taxonomy" id="36090"/>
    <lineage>
        <taxon>Eukaryota</taxon>
        <taxon>Metazoa</taxon>
        <taxon>Ecdysozoa</taxon>
        <taxon>Nematoda</taxon>
        <taxon>Chromadorea</taxon>
        <taxon>Rhabditida</taxon>
        <taxon>Tylenchina</taxon>
        <taxon>Tylenchomorpha</taxon>
        <taxon>Tylenchoidea</taxon>
        <taxon>Heteroderidae</taxon>
        <taxon>Heteroderinae</taxon>
        <taxon>Globodera</taxon>
    </lineage>
</organism>
<reference evidence="11" key="1">
    <citation type="submission" date="2013-12" db="EMBL/GenBank/DDBJ databases">
        <authorList>
            <person name="Aslett M."/>
        </authorList>
    </citation>
    <scope>NUCLEOTIDE SEQUENCE [LARGE SCALE GENOMIC DNA]</scope>
    <source>
        <strain evidence="11">Lindley</strain>
    </source>
</reference>
<feature type="domain" description="CUB" evidence="9">
    <location>
        <begin position="3352"/>
        <end position="3478"/>
    </location>
</feature>
<dbReference type="CDD" id="cd00041">
    <property type="entry name" value="CUB"/>
    <property type="match status" value="14"/>
</dbReference>
<dbReference type="Pfam" id="PF00008">
    <property type="entry name" value="EGF"/>
    <property type="match status" value="2"/>
</dbReference>
<feature type="domain" description="CUB" evidence="9">
    <location>
        <begin position="2938"/>
        <end position="3084"/>
    </location>
</feature>
<evidence type="ECO:0000256" key="2">
    <source>
        <dbReference type="ARBA" id="ARBA00022729"/>
    </source>
</evidence>
<dbReference type="FunFam" id="2.60.120.290:FF:000005">
    <property type="entry name" value="Procollagen C-endopeptidase enhancer 1"/>
    <property type="match status" value="2"/>
</dbReference>
<protein>
    <submittedName>
        <fullName evidence="12">Cubilin</fullName>
    </submittedName>
</protein>
<feature type="signal peptide" evidence="8">
    <location>
        <begin position="1"/>
        <end position="28"/>
    </location>
</feature>
<dbReference type="SUPFAM" id="SSF49854">
    <property type="entry name" value="Spermadhesin, CUB domain"/>
    <property type="match status" value="20"/>
</dbReference>
<keyword evidence="4 6" id="KW-1015">Disulfide bond</keyword>
<feature type="domain" description="CUB" evidence="9">
    <location>
        <begin position="3224"/>
        <end position="3345"/>
    </location>
</feature>
<keyword evidence="3" id="KW-0677">Repeat</keyword>
<feature type="domain" description="CUB" evidence="9">
    <location>
        <begin position="1048"/>
        <end position="1194"/>
    </location>
</feature>
<feature type="domain" description="EGF-like" evidence="10">
    <location>
        <begin position="172"/>
        <end position="208"/>
    </location>
</feature>
<sequence length="4998" mass="553501">MSSGGSGFCLILLLTSLCLLSLPFCARGNDGFDQLDLVNEEEPRSRVLILDGSVHFVAGRGRNITFRVSNGSSILFGNTDVQQLPNSSEVSAVRALLANVDNQLIGLEENMGRMDSEWTNKLAEIMAKHRQLSLQLSNQLNASVARARAGRRIRLLILKLSDQIERLFKLMSADECLARRCLNGATCVDGFGKFQCLCPAHFEGKHCEQRKDECALFAGTDVGCQNSAICINNPSVPGITCNCTAGWRGRLCNRKDNLCDYSMDLCGEHGHCVPNVHSELGYRCFCESGFQLGGDPSNPVCVDVDECGANCVNLPGSFKCDSCPKGLIGNGIHCHDFDECASDLTNDCSKEPKVDCINTHGGYKCAPYFDGDGFTCRKISRCVEGSSVVCHPEARCVEEPEFRCECPIGTVGDGLGPDGCEASNKTLCHADSCLNGGSCQAVSSTVFRCNCPEGYQGARCEHASPCLSRQFCSGHGRCRTNPLGCDCFRGFFGPRCQFEEDDCGFHSTNETGEILYERTGRGPLLSRKVCTWHIQLFDTRRVLQLQFLNYTAPRLFEITSKGCTSAFANLSIYDGDEPGESPQLARSQIAHFCHGSPDLQHPFYTSGHKATVRLSFRLQSRGTFLHLKWTAIKPRCGGRLSNSNEGRIDHFDVQNDDLCIWYIAVPPQFHIQFSVDVLRLPSGQSHNCSVNSLELFDGPSPTNRTRALQLCASHRISIILRTSGPFATVYFRLDAFPKCQSSQCVPIGFALRYATIELPSGCGGEIFPTEEATGQFVGYIQSPNFPNKYFPNLDCLWILHSYQKQNATVGIGNGTSALIEDELNLDPYMADMKMLVSFEHFDVPATVTQYANPMLRHVTITSCSGDFVHIAELDMTFCNLHKPPKTPIGAPRISLKFHSDASIGGSGFSLKYRIACEKDFTAPNGTISPPNFPNPSPRPFKCTYRIIAGPRQAIRIKFDQIGIGTDFNTCIYHRERHADMTDYIELSGGHPSNEVANKRYVCARYPFIAPSGELVSSGTRPFSITYSTSGAPSNKGFMFSYELIDIGCGGVFSIGSEESADSPRQLTSPNYPDAYIAFMFCIYFIRVPAGKAVRLSFDVFDVENVAHKNDCDFDSILREVSAARERHADMTDYIELSGGHPSNEVANKRYVCARYPFIAPSGELVSSGTRPFSITYSTSGAPSNKGFMFSYELIDIGCGGVFSIGSEESADSPRQLTSPNYPDAYIAFMFCIYFIRVPAGKAVRLSFDVFDVENVAHKNDCDFDSVRVFDAFYEDEQNHGQLLGKFCGKSLPPPLLSTGGQMAVVFLSDRSVSGAGFSARFQAVDLASHCDRTFTAPEAQFVFDASEFAQADTCNYRIVLPSNRRILLSVLNMSAPCEYGTLMVRNGPSEQSPAFPGLFGNSEICDEHPQPRLISQGNQLFLRFRSDFSRSMRFDIRYEQFESGCGGHITGLAGAISSPQYPHRDSQTMRCEWLIAVAQGNRVRLQISAMDDFDSEDSQGKCSPFGRNLLEMGEGAEWTELKARHCRKETNPRPVQSDGNSLSVRYTQHGGSHHGAIFGFMAQFSTECTDIVLEGFQGNLQSPGYPFAVNQPRGSVVSVSVDHTFFDQSVIGPSELRLAVVSDSIFTYSALPPTHWLTLHNVALLALYRLEYCSELWQPTEIISEHNQISVDFQSRNEPENHFWLSWTTIGCGGTITHNNSVLLANASAEGDFVPGDSFRKCIWSVRAPSGYSIRVLVERMELDEVVDHQKCLELKSDGAGDSVKAEMRDGVQFYADDYSFTRPNNAELPIKALCGRLRNETFEWLGVELTVVFSYHADTSKRMADEILGLAFGTIDELDDHIVFSARVSFHSTGGASSEGVTAGGGVIHVDPRSDTFLHSPNYPKAYPKGVELAWQIAAPEGFVVTFQILNLTSPAASVLNFGKGGKKERVMNVSNPDDFSCGFHLIYLRGGLIFIDGLPNGSQTGNLLYGQRTRFRICQEVNIEPLNITMSGNLSTVMFRGAPYDQLIASGDSPSGASPAQKAIGFRLRVYAKCGGTLVASSIRKVLNTRKAQLGSEGGMCEWPITRERTDQNAGQRIFVRVEEIQLTRPRTEEIGTEVQLELFCGPQSLGIVESGTLNAVDAFNSKHFREFSCDSEMRLIGRNLAKQRPTTFLISYDTESTFCGGSLSGTEGRLAIAPIPLPSDCEWTIETVAGGRVVVAIVRLSLPVSEFCTDSFVEFREGNASGTLIGRYCGTVPRQVESDGTMWIRLRHKATEEADEMPQNGGVQTPALALHYTKNFGDTSSRVIESPPSGLDSAITWHISAPSPNSWIRFVLTDFQLPQTASSLALYPIWCSVQRNLPTDELCRDSEVLSIRFDAALPPQRGQMYTLHSSIATLVFYPNLDGKFRLLWEDISPEGENGTRGEEKGAKDSSGRRPMNAFACGGELVPKWEAQTLQSPLGNTGMWYQNNERCKWTLRRPNFETIVMNVTAIELEQHPNCQYDFLSMSVENLETEEEISELPDTARLCRKSDLHSRVEINSAEQAFIYFYTDRSRFFRGFSLDYSLICGSTEIWPVQNGILDTVLSSPGYPNPPTTNNHSCQWNILLLSRRDLSIRSLDMDLAPRDWQSNECATDFLEFSHVPFFREKSLTNSSIFCGREQFNVTVGGGYVFIRFHSTLQRGRGFKLALAERVLDCASSRVQLDQLTPLRMLHSPEFPGLSPNSLDCRWTLSAPAGRRLQLTVDPKTFLLLGPTGDDGKCVEDFLEVRDGPSETSPLVGRYCKSEAPSTILSTGEHLHVRYVTDSDVRSPGWNATIELATCGGSIVLLQGQNSSIHSPNYPDVYPPKVRCEWTVRAPPGHFVEAFVEHIWLATTENCSAEHLAIRDGNSTGDYLQKPVCSRLLLASSPYHSSQQSLHVLFFADGNSPGASRTRLFCLSRKCGFRIRLWSSKFACGGVVKDDSGQLTPPGYPDQLIPDVFCRWDFRAGMDSRYLLELEIPRGIKPAFSPLADVLWRASCFSNLEITNGIFPAMISSLSDRSSIFRGNHEFCPNMTVFLSSTDQLTLFYDGKMARETESEHRFLHRMGRVLNVPFLVKYTKVPKDFDNSSCMAELTESGSVYIEKRSRSNSESPLSSAFCHVRIRKPSSDFTVQLELHDFDFKNEFGGLSTSKRCEAIDSRVVITDEHSEPNPLRTVICQNNLRGANRTSLTLLNEQLELYVYNQPFLNSLSFNLTLTLHECGGVIDSDRGMSGEISSPNFGVTNYSNNMECLWSLRAPEGHVVSIEITFMDLESSLECNHDVLEVSSGEDLSAVIHRYCVQEEDKLADRFRHIRTVGHSLTLYFSTDSSVTRKGFSLQYAFVSVGQSDCGFNANSLNGIIQSPGFPADYPPNSLCVWDVQVPLGFHLLITFEYFDIVQSLDCSRDFLRVSEEFQSRAIAPLLNYWFYFDHESPGKRLCGNTLPTPIATESNRIRLNFTTDAKKSARGFKLRWKATCGRSVLRNGHGVITSPHYPNFYPNQNEMCDYLIDPNSPLGTTQIVTLKVIDFDLDGERIGGTGRSRACFSDYLEIRDVLRNVTVQMLCGATFGPIGVRFVINQSYSHEKTHKSHRGFKLSYAVSDCGGTIKLGESARQASTTITSPGFPLPYHHSLNCLWNVTAPSDRIISYKFVDLRIELSAGCAFDAVETFDGAGISNETRQLILCGDKAPEGEIRTSGHRMLVLFRTDQSANSDGFRMVVTATLGPAKGCGGRQVASGDWQKLQAPIDQSTGRYFPNLRCEWNIQAPLGKVVELRLLEMELEQKEDNVSTRLAAADALLPELAPFCYDYAAIYDGPKAISPFLMRPSCALPSNPAGDQLKPSLVSSYGRVDVFFTSDSSTEIAGGFEAEFRAVDAPCGGIKLASEDWQTVEYSSEKTLTRTNQRHKRCRWLVYSDEHQPVEVFFEQFSFPSTSGNCVDEFVELRDVGALADCEHPNSDGDLTADKGNLSPSFAQPIDAMADELAELARRQRAGSQSPTESGFDLVSTAGGQNDEDGTEVGNEHVAATLQHDQLSQHQQRPTTDARPTAKKKCAVVQVERKDMSTSRLKYEFFVTETEQFIAFGDEHCNPTVGHMTQAILSKHLAMTMEQLTANFDLQLQHLDDYFEPAEFIDIDPREWCVERVKDRGKYKVLLHPKLDNNSANRIVDAGKTVPENVGGERRCDDGDVLMSEQQNANNDCEPIERFLLSGKDHLGNLYNVLSDNFVTSNDLGFMRKVFNMRSYTEQSMPTQGKEIIEVDHLDRLEERTKMLGTEQKLSVISRLARLDDVCPLGQFLLAATQKGGQNNSFGLIQISLKTTISLKLGEPKVRNSVLQQNPQKDATHFVGSTCFGSLVAAILTFDQQTSGMEMNVPMVKKLALKHIRSYPMTSSDDAALNSLNNSVRVSVFVDPSIGSGGTDLEFLHGLDVFVESTKKTAAGFNHSFGHPISFSLIPLSAIVDDKSLHTFLPASIIEDHGMVKRIQSCAQSLEQFEFELRKAGQSLNENASSLSFHQCDCLGQMFQHCVEQKVAIDDTLKNCVVGLRMGQGAEEAERSTEALELAVDQFEENGRILLELCDRVLQPKMKLLRELDSEGVHYIGRGNRRLTDVLLGNGGSSSSASLTLHFVLLYSESRTIPPVDDDGGSSSQQNGEKFYRRCLGQLYQMAKRGKSCAFVDLDVMLSEDDATAYEGLPQGILELDGFPNIDSRLVKMRGHKLLTADCVTEEAQKLQICIARVIGAAPQKKTEPCSLPCPFCEGYGGKCQNNDFLWGCDDCGQTLAYVKEENAPMTHFYCACGATPVEEFSFRCNDVDAHGNEFKHFATKTQLTNELERLKSKGILTILLLGETGVGKSTLINAIVNYLKHPTFDEAIQAEEIESVIPARFCTEEYDADGKLVQTEVFIGKKSKDECLEPGKSQTKWPNAYITPSKVGYKIRLIDAPGILDTGGIKEDNLNLHKTLSFISTLPELHAICILLRPNSTRTGPALNTASTDCYLFA</sequence>
<feature type="domain" description="CUB" evidence="9">
    <location>
        <begin position="916"/>
        <end position="1044"/>
    </location>
</feature>
<dbReference type="SUPFAM" id="SSF57196">
    <property type="entry name" value="EGF/Laminin"/>
    <property type="match status" value="2"/>
</dbReference>
<dbReference type="PANTHER" id="PTHR24251">
    <property type="entry name" value="OVOCHYMASE-RELATED"/>
    <property type="match status" value="1"/>
</dbReference>
<feature type="domain" description="CUB" evidence="9">
    <location>
        <begin position="1198"/>
        <end position="1324"/>
    </location>
</feature>
<feature type="domain" description="CUB" evidence="9">
    <location>
        <begin position="1865"/>
        <end position="2035"/>
    </location>
</feature>
<feature type="compositionally biased region" description="Polar residues" evidence="7">
    <location>
        <begin position="4030"/>
        <end position="4042"/>
    </location>
</feature>
<evidence type="ECO:0000256" key="8">
    <source>
        <dbReference type="SAM" id="SignalP"/>
    </source>
</evidence>
<feature type="domain" description="CUB" evidence="9">
    <location>
        <begin position="3604"/>
        <end position="3724"/>
    </location>
</feature>
<dbReference type="PROSITE" id="PS00675">
    <property type="entry name" value="SIGMA54_INTERACT_1"/>
    <property type="match status" value="1"/>
</dbReference>
<dbReference type="InterPro" id="IPR000742">
    <property type="entry name" value="EGF"/>
</dbReference>
<keyword evidence="5" id="KW-0325">Glycoprotein</keyword>
<dbReference type="InterPro" id="IPR027417">
    <property type="entry name" value="P-loop_NTPase"/>
</dbReference>
<dbReference type="PROSITE" id="PS00022">
    <property type="entry name" value="EGF_1"/>
    <property type="match status" value="4"/>
</dbReference>
<dbReference type="Gene3D" id="3.40.50.300">
    <property type="entry name" value="P-loop containing nucleotide triphosphate hydrolases"/>
    <property type="match status" value="1"/>
</dbReference>
<feature type="domain" description="CUB" evidence="9">
    <location>
        <begin position="2805"/>
        <end position="2934"/>
    </location>
</feature>
<evidence type="ECO:0000256" key="7">
    <source>
        <dbReference type="SAM" id="MobiDB-lite"/>
    </source>
</evidence>
<feature type="domain" description="EGF-like" evidence="10">
    <location>
        <begin position="424"/>
        <end position="461"/>
    </location>
</feature>
<feature type="domain" description="CUB" evidence="9">
    <location>
        <begin position="636"/>
        <end position="756"/>
    </location>
</feature>
<evidence type="ECO:0000256" key="1">
    <source>
        <dbReference type="ARBA" id="ARBA00022536"/>
    </source>
</evidence>
<feature type="domain" description="CUB" evidence="9">
    <location>
        <begin position="762"/>
        <end position="915"/>
    </location>
</feature>
<feature type="domain" description="CUB" evidence="9">
    <location>
        <begin position="2552"/>
        <end position="2676"/>
    </location>
</feature>
<dbReference type="InterPro" id="IPR001881">
    <property type="entry name" value="EGF-like_Ca-bd_dom"/>
</dbReference>
<dbReference type="Pfam" id="PF00431">
    <property type="entry name" value="CUB"/>
    <property type="match status" value="15"/>
</dbReference>
<feature type="domain" description="CUB" evidence="9">
    <location>
        <begin position="3479"/>
        <end position="3602"/>
    </location>
</feature>
<dbReference type="InterPro" id="IPR035914">
    <property type="entry name" value="Sperma_CUB_dom_sf"/>
</dbReference>
<feature type="domain" description="CUB" evidence="9">
    <location>
        <begin position="2680"/>
        <end position="2803"/>
    </location>
</feature>
<dbReference type="Proteomes" id="UP000050741">
    <property type="component" value="Unassembled WGS sequence"/>
</dbReference>
<dbReference type="PANTHER" id="PTHR24251:SF37">
    <property type="entry name" value="CUB DOMAIN-CONTAINING PROTEIN"/>
    <property type="match status" value="1"/>
</dbReference>
<dbReference type="SMART" id="SM00181">
    <property type="entry name" value="EGF"/>
    <property type="match status" value="7"/>
</dbReference>
<dbReference type="Gene3D" id="2.60.120.290">
    <property type="entry name" value="Spermadhesin, CUB domain"/>
    <property type="match status" value="19"/>
</dbReference>
<keyword evidence="2 8" id="KW-0732">Signal</keyword>
<feature type="domain" description="CUB" evidence="9">
    <location>
        <begin position="1692"/>
        <end position="1752"/>
    </location>
</feature>
<dbReference type="FunFam" id="2.10.25.10:FF:000142">
    <property type="entry name" value="Crumbs cell polarity complex component 2"/>
    <property type="match status" value="1"/>
</dbReference>
<feature type="disulfide bond" evidence="6">
    <location>
        <begin position="451"/>
        <end position="460"/>
    </location>
</feature>
<feature type="disulfide bond" evidence="6">
    <location>
        <begin position="198"/>
        <end position="207"/>
    </location>
</feature>
<dbReference type="PRINTS" id="PR01983">
    <property type="entry name" value="NOTCH"/>
</dbReference>
<dbReference type="InterPro" id="IPR025662">
    <property type="entry name" value="Sigma_54_int_dom_ATP-bd_1"/>
</dbReference>
<dbReference type="InterPro" id="IPR000152">
    <property type="entry name" value="EGF-type_Asp/Asn_hydroxyl_site"/>
</dbReference>
<evidence type="ECO:0000256" key="3">
    <source>
        <dbReference type="ARBA" id="ARBA00022737"/>
    </source>
</evidence>
<dbReference type="PROSITE" id="PS50026">
    <property type="entry name" value="EGF_3"/>
    <property type="match status" value="4"/>
</dbReference>
<feature type="domain" description="CUB" evidence="9">
    <location>
        <begin position="1330"/>
        <end position="1441"/>
    </location>
</feature>
<evidence type="ECO:0000256" key="6">
    <source>
        <dbReference type="PROSITE-ProRule" id="PRU00076"/>
    </source>
</evidence>
<dbReference type="PROSITE" id="PS00010">
    <property type="entry name" value="ASX_HYDROXYL"/>
    <property type="match status" value="1"/>
</dbReference>
<dbReference type="WBParaSite" id="GPLIN_000474900">
    <property type="protein sequence ID" value="GPLIN_000474900"/>
    <property type="gene ID" value="GPLIN_000474900"/>
</dbReference>
<reference evidence="12" key="3">
    <citation type="submission" date="2016-06" db="UniProtKB">
        <authorList>
            <consortium name="WormBaseParasite"/>
        </authorList>
    </citation>
    <scope>IDENTIFICATION</scope>
</reference>
<keyword evidence="1 6" id="KW-0245">EGF-like domain</keyword>
<proteinExistence type="predicted"/>
<evidence type="ECO:0000313" key="12">
    <source>
        <dbReference type="WBParaSite" id="GPLIN_000474900"/>
    </source>
</evidence>
<evidence type="ECO:0000313" key="11">
    <source>
        <dbReference type="Proteomes" id="UP000050741"/>
    </source>
</evidence>
<reference evidence="11" key="2">
    <citation type="submission" date="2014-05" db="EMBL/GenBank/DDBJ databases">
        <title>The genome and life-stage specific transcriptomes of Globodera pallida elucidate key aspects of plant parasitism by a cyst nematode.</title>
        <authorList>
            <person name="Cotton J.A."/>
            <person name="Lilley C.J."/>
            <person name="Jones L.M."/>
            <person name="Kikuchi T."/>
            <person name="Reid A.J."/>
            <person name="Thorpe P."/>
            <person name="Tsai I.J."/>
            <person name="Beasley H."/>
            <person name="Blok V."/>
            <person name="Cock P.J.A."/>
            <person name="Van den Akker S.E."/>
            <person name="Holroyd N."/>
            <person name="Hunt M."/>
            <person name="Mantelin S."/>
            <person name="Naghra H."/>
            <person name="Pain A."/>
            <person name="Palomares-Rius J.E."/>
            <person name="Zarowiecki M."/>
            <person name="Berriman M."/>
            <person name="Jones J.T."/>
            <person name="Urwin P.E."/>
        </authorList>
    </citation>
    <scope>NUCLEOTIDE SEQUENCE [LARGE SCALE GENOMIC DNA]</scope>
    <source>
        <strain evidence="11">Lindley</strain>
    </source>
</reference>
<feature type="disulfide bond" evidence="6">
    <location>
        <begin position="487"/>
        <end position="496"/>
    </location>
</feature>
<feature type="region of interest" description="Disordered" evidence="7">
    <location>
        <begin position="3988"/>
        <end position="4051"/>
    </location>
</feature>
<comment type="caution">
    <text evidence="6">Lacks conserved residue(s) required for the propagation of feature annotation.</text>
</comment>
<feature type="domain" description="CUB" evidence="9">
    <location>
        <begin position="2166"/>
        <end position="2277"/>
    </location>
</feature>
<name>A0A183BVW1_GLOPA</name>
<feature type="domain" description="EGF-like" evidence="10">
    <location>
        <begin position="210"/>
        <end position="253"/>
    </location>
</feature>
<dbReference type="GO" id="GO:0005509">
    <property type="term" value="F:calcium ion binding"/>
    <property type="evidence" value="ECO:0007669"/>
    <property type="project" value="InterPro"/>
</dbReference>
<evidence type="ECO:0000259" key="10">
    <source>
        <dbReference type="PROSITE" id="PS50026"/>
    </source>
</evidence>
<dbReference type="PROSITE" id="PS01180">
    <property type="entry name" value="CUB"/>
    <property type="match status" value="20"/>
</dbReference>
<feature type="disulfide bond" evidence="6">
    <location>
        <begin position="243"/>
        <end position="252"/>
    </location>
</feature>
<dbReference type="SMART" id="SM00042">
    <property type="entry name" value="CUB"/>
    <property type="match status" value="19"/>
</dbReference>
<feature type="disulfide bond" evidence="6">
    <location>
        <begin position="224"/>
        <end position="241"/>
    </location>
</feature>
<accession>A0A183BVW1</accession>
<dbReference type="SUPFAM" id="SSF52540">
    <property type="entry name" value="P-loop containing nucleoside triphosphate hydrolases"/>
    <property type="match status" value="1"/>
</dbReference>
<dbReference type="CDD" id="cd00054">
    <property type="entry name" value="EGF_CA"/>
    <property type="match status" value="4"/>
</dbReference>
<dbReference type="SMART" id="SM00179">
    <property type="entry name" value="EGF_CA"/>
    <property type="match status" value="6"/>
</dbReference>
<feature type="domain" description="CUB" evidence="9">
    <location>
        <begin position="2427"/>
        <end position="2551"/>
    </location>
</feature>